<keyword evidence="5" id="KW-1185">Reference proteome</keyword>
<dbReference type="Proteomes" id="UP000016649">
    <property type="component" value="Unassembled WGS sequence"/>
</dbReference>
<protein>
    <submittedName>
        <fullName evidence="4">Bacterial extracellular solute-binding protein, family 7</fullName>
    </submittedName>
</protein>
<proteinExistence type="inferred from homology"/>
<dbReference type="InterPro" id="IPR038404">
    <property type="entry name" value="TRAP_DctP_sf"/>
</dbReference>
<evidence type="ECO:0000256" key="3">
    <source>
        <dbReference type="ARBA" id="ARBA00022729"/>
    </source>
</evidence>
<dbReference type="PANTHER" id="PTHR33376:SF7">
    <property type="entry name" value="C4-DICARBOXYLATE-BINDING PROTEIN DCTB"/>
    <property type="match status" value="1"/>
</dbReference>
<comment type="similarity">
    <text evidence="1">Belongs to the bacterial solute-binding protein 7 family.</text>
</comment>
<dbReference type="Gene3D" id="3.40.190.170">
    <property type="entry name" value="Bacterial extracellular solute-binding protein, family 7"/>
    <property type="match status" value="1"/>
</dbReference>
<name>A0ABN0P1B5_TRELE</name>
<dbReference type="NCBIfam" id="NF037995">
    <property type="entry name" value="TRAP_S1"/>
    <property type="match status" value="1"/>
</dbReference>
<gene>
    <name evidence="4" type="ORF">HMPREF9193_00486</name>
</gene>
<comment type="caution">
    <text evidence="4">The sequence shown here is derived from an EMBL/GenBank/DDBJ whole genome shotgun (WGS) entry which is preliminary data.</text>
</comment>
<sequence>MKSKSFSTALLRMPLLLLVLLFLFPLFLNAQQAQPITVKIASVAPVRSPWDMEQKVLAEEWARITNGSVELKFYNVGSLGGEGGVIKKMKAIRPGQKSPIDGAIFTNIGIYELAPTSQALTLTVPFLFRDQEELSYVLDALNPEIEKAINDAGFELLGWFNVGWANFFTKTEVRTPSELKKNKMGFSGISSPGMMAAFKSAGFTMEDVPGEKMLQSIKSANGIKVAYCIPMYAYATAYHTGLPYAIDVSLNPIMSAFLISSSTWQTIPSQYRPALKEAVRKAEAKFISVQQEADRDYLSKMEAEGSTLVKLTDAERMQWEQSFTVDAEKMANISGSVIDGPFYRKISSLLQDYRKKHGR</sequence>
<keyword evidence="2" id="KW-0813">Transport</keyword>
<evidence type="ECO:0000313" key="5">
    <source>
        <dbReference type="Proteomes" id="UP000016649"/>
    </source>
</evidence>
<dbReference type="EMBL" id="AWVH01000006">
    <property type="protein sequence ID" value="ERJ94131.1"/>
    <property type="molecule type" value="Genomic_DNA"/>
</dbReference>
<evidence type="ECO:0000256" key="1">
    <source>
        <dbReference type="ARBA" id="ARBA00009023"/>
    </source>
</evidence>
<accession>A0ABN0P1B5</accession>
<dbReference type="Pfam" id="PF03480">
    <property type="entry name" value="DctP"/>
    <property type="match status" value="1"/>
</dbReference>
<reference evidence="4 5" key="1">
    <citation type="submission" date="2013-08" db="EMBL/GenBank/DDBJ databases">
        <authorList>
            <person name="Weinstock G."/>
            <person name="Sodergren E."/>
            <person name="Wylie T."/>
            <person name="Fulton L."/>
            <person name="Fulton R."/>
            <person name="Fronick C."/>
            <person name="O'Laughlin M."/>
            <person name="Godfrey J."/>
            <person name="Miner T."/>
            <person name="Herter B."/>
            <person name="Appelbaum E."/>
            <person name="Cordes M."/>
            <person name="Lek S."/>
            <person name="Wollam A."/>
            <person name="Pepin K.H."/>
            <person name="Palsikar V.B."/>
            <person name="Mitreva M."/>
            <person name="Wilson R.K."/>
        </authorList>
    </citation>
    <scope>NUCLEOTIDE SEQUENCE [LARGE SCALE GENOMIC DNA]</scope>
    <source>
        <strain evidence="4 5">ATCC 700332</strain>
    </source>
</reference>
<organism evidence="4 5">
    <name type="scientific">Treponema lecithinolyticum ATCC 700332</name>
    <dbReference type="NCBI Taxonomy" id="1321815"/>
    <lineage>
        <taxon>Bacteria</taxon>
        <taxon>Pseudomonadati</taxon>
        <taxon>Spirochaetota</taxon>
        <taxon>Spirochaetia</taxon>
        <taxon>Spirochaetales</taxon>
        <taxon>Treponemataceae</taxon>
        <taxon>Treponema</taxon>
    </lineage>
</organism>
<keyword evidence="3" id="KW-0732">Signal</keyword>
<dbReference type="InterPro" id="IPR018389">
    <property type="entry name" value="DctP_fam"/>
</dbReference>
<evidence type="ECO:0000256" key="2">
    <source>
        <dbReference type="ARBA" id="ARBA00022448"/>
    </source>
</evidence>
<dbReference type="RefSeq" id="WP_021686887.1">
    <property type="nucleotide sequence ID" value="NZ_KI260561.1"/>
</dbReference>
<evidence type="ECO:0000313" key="4">
    <source>
        <dbReference type="EMBL" id="ERJ94131.1"/>
    </source>
</evidence>
<dbReference type="PANTHER" id="PTHR33376">
    <property type="match status" value="1"/>
</dbReference>